<organism evidence="1 2">
    <name type="scientific">Gimesia aquarii</name>
    <dbReference type="NCBI Taxonomy" id="2527964"/>
    <lineage>
        <taxon>Bacteria</taxon>
        <taxon>Pseudomonadati</taxon>
        <taxon>Planctomycetota</taxon>
        <taxon>Planctomycetia</taxon>
        <taxon>Planctomycetales</taxon>
        <taxon>Planctomycetaceae</taxon>
        <taxon>Gimesia</taxon>
    </lineage>
</organism>
<dbReference type="AlphaFoldDB" id="A0A517WUL4"/>
<proteinExistence type="predicted"/>
<dbReference type="Proteomes" id="UP000318384">
    <property type="component" value="Chromosome"/>
</dbReference>
<keyword evidence="2" id="KW-1185">Reference proteome</keyword>
<accession>A0A517WUL4</accession>
<dbReference type="OrthoDB" id="9789360at2"/>
<protein>
    <recommendedName>
        <fullName evidence="3">DUF2332 domain-containing protein</fullName>
    </recommendedName>
</protein>
<evidence type="ECO:0000313" key="2">
    <source>
        <dbReference type="Proteomes" id="UP000318384"/>
    </source>
</evidence>
<evidence type="ECO:0008006" key="3">
    <source>
        <dbReference type="Google" id="ProtNLM"/>
    </source>
</evidence>
<dbReference type="PIRSF" id="PIRSF012608">
    <property type="entry name" value="UCP012608"/>
    <property type="match status" value="1"/>
</dbReference>
<sequence length="341" mass="38861">MSHRLAEKFRNFAERECKETSPLYYSLSRSIAQDNDVLEIAGQAQEGQPVPNLFFAAVHYLLVSGISHPLAVFYASCTTEVETSSDAWSEFKDFVHAHRQKIVSLLQSRFVQTNEVRRCAFLFPAFLFAASQFEPQPLALVEIGTSAGLNLFWDQYQYSYDGSSTYGDTSSPVFIRSAFRGNKPSVLSEPLPEISHRIGVDLNFIDLSHPDEVAWLRALVWPEHHERRDLMDAALKKRGEMQPDLDLRTGDGFAMLDEIAEEIPTESLLCVYHTHVANQISKTEQEAFLNSIERLGKQRDIVHLFNNIARPHLHLTAYRDSQLLDLPLAKTDGHARWIEWL</sequence>
<reference evidence="1 2" key="1">
    <citation type="submission" date="2019-03" db="EMBL/GenBank/DDBJ databases">
        <title>Deep-cultivation of Planctomycetes and their phenomic and genomic characterization uncovers novel biology.</title>
        <authorList>
            <person name="Wiegand S."/>
            <person name="Jogler M."/>
            <person name="Boedeker C."/>
            <person name="Pinto D."/>
            <person name="Vollmers J."/>
            <person name="Rivas-Marin E."/>
            <person name="Kohn T."/>
            <person name="Peeters S.H."/>
            <person name="Heuer A."/>
            <person name="Rast P."/>
            <person name="Oberbeckmann S."/>
            <person name="Bunk B."/>
            <person name="Jeske O."/>
            <person name="Meyerdierks A."/>
            <person name="Storesund J.E."/>
            <person name="Kallscheuer N."/>
            <person name="Luecker S."/>
            <person name="Lage O.M."/>
            <person name="Pohl T."/>
            <person name="Merkel B.J."/>
            <person name="Hornburger P."/>
            <person name="Mueller R.-W."/>
            <person name="Bruemmer F."/>
            <person name="Labrenz M."/>
            <person name="Spormann A.M."/>
            <person name="Op den Camp H."/>
            <person name="Overmann J."/>
            <person name="Amann R."/>
            <person name="Jetten M.S.M."/>
            <person name="Mascher T."/>
            <person name="Medema M.H."/>
            <person name="Devos D.P."/>
            <person name="Kaster A.-K."/>
            <person name="Ovreas L."/>
            <person name="Rohde M."/>
            <person name="Galperin M.Y."/>
            <person name="Jogler C."/>
        </authorList>
    </citation>
    <scope>NUCLEOTIDE SEQUENCE [LARGE SCALE GENOMIC DNA]</scope>
    <source>
        <strain evidence="1 2">V202</strain>
    </source>
</reference>
<dbReference type="RefSeq" id="WP_145174418.1">
    <property type="nucleotide sequence ID" value="NZ_CP037422.1"/>
</dbReference>
<dbReference type="InterPro" id="IPR011200">
    <property type="entry name" value="UCP012608"/>
</dbReference>
<name>A0A517WUL4_9PLAN</name>
<dbReference type="EMBL" id="CP037422">
    <property type="protein sequence ID" value="QDU08953.1"/>
    <property type="molecule type" value="Genomic_DNA"/>
</dbReference>
<evidence type="ECO:0000313" key="1">
    <source>
        <dbReference type="EMBL" id="QDU08953.1"/>
    </source>
</evidence>
<dbReference type="Pfam" id="PF10094">
    <property type="entry name" value="DUF2332"/>
    <property type="match status" value="1"/>
</dbReference>
<gene>
    <name evidence="1" type="ORF">V202x_23230</name>
</gene>